<feature type="active site" description="Proton donor" evidence="4">
    <location>
        <position position="297"/>
    </location>
</feature>
<dbReference type="InterPro" id="IPR029058">
    <property type="entry name" value="AB_hydrolase_fold"/>
</dbReference>
<dbReference type="InterPro" id="IPR000639">
    <property type="entry name" value="Epox_hydrolase-like"/>
</dbReference>
<dbReference type="InterPro" id="IPR016292">
    <property type="entry name" value="Epoxide_hydrolase"/>
</dbReference>
<dbReference type="GO" id="GO:0004301">
    <property type="term" value="F:epoxide hydrolase activity"/>
    <property type="evidence" value="ECO:0007669"/>
    <property type="project" value="TreeGrafter"/>
</dbReference>
<dbReference type="AlphaFoldDB" id="A0A1T5IC73"/>
<evidence type="ECO:0000256" key="3">
    <source>
        <dbReference type="ARBA" id="ARBA00022801"/>
    </source>
</evidence>
<dbReference type="EMBL" id="FUZP01000001">
    <property type="protein sequence ID" value="SKC36784.1"/>
    <property type="molecule type" value="Genomic_DNA"/>
</dbReference>
<dbReference type="Proteomes" id="UP000190857">
    <property type="component" value="Unassembled WGS sequence"/>
</dbReference>
<accession>A0A1T5IC73</accession>
<dbReference type="RefSeq" id="WP_079726479.1">
    <property type="nucleotide sequence ID" value="NZ_FUZP01000001.1"/>
</dbReference>
<protein>
    <submittedName>
        <fullName evidence="6">Pimeloyl-ACP methyl ester carboxylesterase</fullName>
    </submittedName>
</protein>
<dbReference type="GO" id="GO:0097176">
    <property type="term" value="P:epoxide metabolic process"/>
    <property type="evidence" value="ECO:0007669"/>
    <property type="project" value="TreeGrafter"/>
</dbReference>
<dbReference type="InterPro" id="IPR010497">
    <property type="entry name" value="Epoxide_hydro_N"/>
</dbReference>
<dbReference type="STRING" id="123320.SAMN06309945_0240"/>
<organism evidence="6 7">
    <name type="scientific">Okibacterium fritillariae</name>
    <dbReference type="NCBI Taxonomy" id="123320"/>
    <lineage>
        <taxon>Bacteria</taxon>
        <taxon>Bacillati</taxon>
        <taxon>Actinomycetota</taxon>
        <taxon>Actinomycetes</taxon>
        <taxon>Micrococcales</taxon>
        <taxon>Microbacteriaceae</taxon>
        <taxon>Okibacterium</taxon>
    </lineage>
</organism>
<dbReference type="Gene3D" id="3.40.50.1820">
    <property type="entry name" value="alpha/beta hydrolase"/>
    <property type="match status" value="1"/>
</dbReference>
<feature type="active site" description="Proton acceptor" evidence="4">
    <location>
        <position position="347"/>
    </location>
</feature>
<evidence type="ECO:0000313" key="7">
    <source>
        <dbReference type="Proteomes" id="UP000190857"/>
    </source>
</evidence>
<proteinExistence type="inferred from homology"/>
<keyword evidence="7" id="KW-1185">Reference proteome</keyword>
<evidence type="ECO:0000313" key="6">
    <source>
        <dbReference type="EMBL" id="SKC36784.1"/>
    </source>
</evidence>
<dbReference type="SUPFAM" id="SSF53474">
    <property type="entry name" value="alpha/beta-Hydrolases"/>
    <property type="match status" value="1"/>
</dbReference>
<dbReference type="PIRSF" id="PIRSF001112">
    <property type="entry name" value="Epoxide_hydrolase"/>
    <property type="match status" value="1"/>
</dbReference>
<evidence type="ECO:0000256" key="2">
    <source>
        <dbReference type="ARBA" id="ARBA00022797"/>
    </source>
</evidence>
<keyword evidence="3" id="KW-0378">Hydrolase</keyword>
<dbReference type="PANTHER" id="PTHR21661:SF35">
    <property type="entry name" value="EPOXIDE HYDROLASE"/>
    <property type="match status" value="1"/>
</dbReference>
<name>A0A1T5IC73_9MICO</name>
<evidence type="ECO:0000256" key="1">
    <source>
        <dbReference type="ARBA" id="ARBA00010088"/>
    </source>
</evidence>
<dbReference type="OrthoDB" id="27092at2"/>
<reference evidence="6 7" key="1">
    <citation type="submission" date="2017-02" db="EMBL/GenBank/DDBJ databases">
        <authorList>
            <person name="Peterson S.W."/>
        </authorList>
    </citation>
    <scope>NUCLEOTIDE SEQUENCE [LARGE SCALE GENOMIC DNA]</scope>
    <source>
        <strain evidence="6 7">VKM Ac-2059</strain>
    </source>
</reference>
<feature type="active site" description="Nucleophile" evidence="4">
    <location>
        <position position="175"/>
    </location>
</feature>
<dbReference type="PRINTS" id="PR00412">
    <property type="entry name" value="EPOXHYDRLASE"/>
</dbReference>
<feature type="domain" description="Epoxide hydrolase N-terminal" evidence="5">
    <location>
        <begin position="1"/>
        <end position="109"/>
    </location>
</feature>
<keyword evidence="2" id="KW-0058">Aromatic hydrocarbons catabolism</keyword>
<sequence>MQPYRLTIDDDALSDLRTRLERTALPQPIGDAAVESGLSLERLGGLLDRWREGFDWRRVERELAAVPQFTATVDGQVIHFAHMQAPAEARGHRVPVIVFHGWPYSFIEMLPLARLLTADGDADVVFDVVVASLPGYGPSPALVDRPFTGPIVAELMHSLMVDTLGYDRYVCYGEDVGSTTSDWMAALHPESVLGLFATHAAFPSESRAHNLTAEEAGWVADHDAAWKRSLAYAAMQSTRPETLAVALSDSPAGLAAWIVEKLLAWSGEGEWWNDDELLTTVSLYWFTRSIGTSFAPYRDHRLQAELPEITVPAGVAVQHGERGLPRSYAARTYRDIRRWTDLDRGGHFTAWQTPQLVAAELTAFVSGLRPDER</sequence>
<comment type="similarity">
    <text evidence="1">Belongs to the peptidase S33 family.</text>
</comment>
<evidence type="ECO:0000259" key="5">
    <source>
        <dbReference type="Pfam" id="PF06441"/>
    </source>
</evidence>
<dbReference type="PANTHER" id="PTHR21661">
    <property type="entry name" value="EPOXIDE HYDROLASE 1-RELATED"/>
    <property type="match status" value="1"/>
</dbReference>
<dbReference type="Pfam" id="PF06441">
    <property type="entry name" value="EHN"/>
    <property type="match status" value="1"/>
</dbReference>
<evidence type="ECO:0000256" key="4">
    <source>
        <dbReference type="PIRSR" id="PIRSR001112-1"/>
    </source>
</evidence>
<gene>
    <name evidence="6" type="ORF">SAMN06309945_0240</name>
</gene>